<name>A0ABR3AG72_9AGAR</name>
<evidence type="ECO:0000313" key="1">
    <source>
        <dbReference type="EMBL" id="KAL0072304.1"/>
    </source>
</evidence>
<protein>
    <submittedName>
        <fullName evidence="1">Uncharacterized protein</fullName>
    </submittedName>
</protein>
<sequence length="453" mass="50034">MFPDESPCASRHNPHFFGQFQPVVFEVEDELYQLPRIFLPHSDTLETSYPWLKQGFNAEVANVKLKNCSKILFEAFLTVVLEPVAHLFPTDHPATNPLTLDVLLDAFAVTSGCGFHEMARNLENRVSDKLTTPVEKIVFGTKYRILSWFREGLEELVASQEDITIEDAKTMGLVLALRIYHARARCAKELSQRPVSSTGNRDLASTVCKVVGEMFIDGGNPWADVSSDISSASPIIFEGDSRTTARSESEHTRADSPVDAIDLDDLQTATSVISLDDISSSASETNPVSVLSEDSFEIDIPTTPVALLRAPTRQAYNFNVLPTDPINPLRELAGAVLHISPRSTPGILSSVPKVCSNRQTVCGDDLRCHLCCLKRWKTYQPHPGALQARTAFGQIFLDHTVDMANGHSISEEEVISKVEKTCLKSSGQCGSLQRCVVCCRKKIETMLRDGHMI</sequence>
<keyword evidence="2" id="KW-1185">Reference proteome</keyword>
<organism evidence="1 2">
    <name type="scientific">Marasmius tenuissimus</name>
    <dbReference type="NCBI Taxonomy" id="585030"/>
    <lineage>
        <taxon>Eukaryota</taxon>
        <taxon>Fungi</taxon>
        <taxon>Dikarya</taxon>
        <taxon>Basidiomycota</taxon>
        <taxon>Agaricomycotina</taxon>
        <taxon>Agaricomycetes</taxon>
        <taxon>Agaricomycetidae</taxon>
        <taxon>Agaricales</taxon>
        <taxon>Marasmiineae</taxon>
        <taxon>Marasmiaceae</taxon>
        <taxon>Marasmius</taxon>
    </lineage>
</organism>
<dbReference type="EMBL" id="JBBXMP010000001">
    <property type="protein sequence ID" value="KAL0072304.1"/>
    <property type="molecule type" value="Genomic_DNA"/>
</dbReference>
<comment type="caution">
    <text evidence="1">The sequence shown here is derived from an EMBL/GenBank/DDBJ whole genome shotgun (WGS) entry which is preliminary data.</text>
</comment>
<proteinExistence type="predicted"/>
<gene>
    <name evidence="1" type="ORF">AAF712_000066</name>
</gene>
<accession>A0ABR3AG72</accession>
<reference evidence="1 2" key="1">
    <citation type="submission" date="2024-05" db="EMBL/GenBank/DDBJ databases">
        <title>A draft genome resource for the thread blight pathogen Marasmius tenuissimus strain MS-2.</title>
        <authorList>
            <person name="Yulfo-Soto G.E."/>
            <person name="Baruah I.K."/>
            <person name="Amoako-Attah I."/>
            <person name="Bukari Y."/>
            <person name="Meinhardt L.W."/>
            <person name="Bailey B.A."/>
            <person name="Cohen S.P."/>
        </authorList>
    </citation>
    <scope>NUCLEOTIDE SEQUENCE [LARGE SCALE GENOMIC DNA]</scope>
    <source>
        <strain evidence="1 2">MS-2</strain>
    </source>
</reference>
<dbReference type="Proteomes" id="UP001437256">
    <property type="component" value="Unassembled WGS sequence"/>
</dbReference>
<evidence type="ECO:0000313" key="2">
    <source>
        <dbReference type="Proteomes" id="UP001437256"/>
    </source>
</evidence>